<reference evidence="2" key="1">
    <citation type="submission" date="2022-11" db="EMBL/GenBank/DDBJ databases">
        <authorList>
            <person name="Petersen C."/>
        </authorList>
    </citation>
    <scope>NUCLEOTIDE SEQUENCE</scope>
    <source>
        <strain evidence="2">IBT 22155</strain>
    </source>
</reference>
<dbReference type="AlphaFoldDB" id="A0A9W9GLQ8"/>
<keyword evidence="3" id="KW-1185">Reference proteome</keyword>
<comment type="caution">
    <text evidence="2">The sequence shown here is derived from an EMBL/GenBank/DDBJ whole genome shotgun (WGS) entry which is preliminary data.</text>
</comment>
<evidence type="ECO:0000256" key="1">
    <source>
        <dbReference type="SAM" id="MobiDB-lite"/>
    </source>
</evidence>
<dbReference type="OrthoDB" id="2440450at2759"/>
<evidence type="ECO:0000313" key="3">
    <source>
        <dbReference type="Proteomes" id="UP001149079"/>
    </source>
</evidence>
<sequence>MDPRQSFPLSVAANSPTTSTSPTDSIPLISSIPSLAFSHSTTSSASKVPGTPTLESPIIPQDKLDMPSDIEGNRNQLARTMSQLTKAGFRPVWSREHGYPGTIPEDIGEYIDSNSHRTQTYIYFWRKLEDMLTDLVLGFDELIGPLSSLFWLAGLDELVDAIYDPAIALQDEVRLIPTNVGVPWILEHLYLERKLPASIYDRYFSGYNQPPIAVMPVRLDPIPPQVGFQYTCHKLEELFPANKTQRLPQNIATVRVKGDKNKDRLSAKISKDYVSKLGGGSFLYRVSTRAALAAMMAFFTPVIHSRNLDNELGPGIYTSDCLEWILRFVSVNSALLVFKDPDFRNSGFWRPSMREWQHTIATWTRKPLSNVPDSVPSGWKTADIIQGPISKPDSPKNCLPEPGEVSQTVAVSYAGCGALSASLAMIIWLE</sequence>
<accession>A0A9W9GLQ8</accession>
<evidence type="ECO:0000313" key="2">
    <source>
        <dbReference type="EMBL" id="KAJ5123814.1"/>
    </source>
</evidence>
<feature type="region of interest" description="Disordered" evidence="1">
    <location>
        <begin position="40"/>
        <end position="67"/>
    </location>
</feature>
<proteinExistence type="predicted"/>
<gene>
    <name evidence="2" type="ORF">N7515_007639</name>
</gene>
<name>A0A9W9GLQ8_9EURO</name>
<protein>
    <submittedName>
        <fullName evidence="2">Uncharacterized protein</fullName>
    </submittedName>
</protein>
<dbReference type="Proteomes" id="UP001149079">
    <property type="component" value="Unassembled WGS sequence"/>
</dbReference>
<organism evidence="2 3">
    <name type="scientific">Penicillium bovifimosum</name>
    <dbReference type="NCBI Taxonomy" id="126998"/>
    <lineage>
        <taxon>Eukaryota</taxon>
        <taxon>Fungi</taxon>
        <taxon>Dikarya</taxon>
        <taxon>Ascomycota</taxon>
        <taxon>Pezizomycotina</taxon>
        <taxon>Eurotiomycetes</taxon>
        <taxon>Eurotiomycetidae</taxon>
        <taxon>Eurotiales</taxon>
        <taxon>Aspergillaceae</taxon>
        <taxon>Penicillium</taxon>
    </lineage>
</organism>
<feature type="compositionally biased region" description="Low complexity" evidence="1">
    <location>
        <begin position="15"/>
        <end position="26"/>
    </location>
</feature>
<reference evidence="2" key="2">
    <citation type="journal article" date="2023" name="IMA Fungus">
        <title>Comparative genomic study of the Penicillium genus elucidates a diverse pangenome and 15 lateral gene transfer events.</title>
        <authorList>
            <person name="Petersen C."/>
            <person name="Sorensen T."/>
            <person name="Nielsen M.R."/>
            <person name="Sondergaard T.E."/>
            <person name="Sorensen J.L."/>
            <person name="Fitzpatrick D.A."/>
            <person name="Frisvad J.C."/>
            <person name="Nielsen K.L."/>
        </authorList>
    </citation>
    <scope>NUCLEOTIDE SEQUENCE</scope>
    <source>
        <strain evidence="2">IBT 22155</strain>
    </source>
</reference>
<feature type="region of interest" description="Disordered" evidence="1">
    <location>
        <begin position="1"/>
        <end position="26"/>
    </location>
</feature>
<dbReference type="GeneID" id="81407553"/>
<dbReference type="RefSeq" id="XP_056518213.1">
    <property type="nucleotide sequence ID" value="XM_056668383.1"/>
</dbReference>
<dbReference type="EMBL" id="JAPQKL010000006">
    <property type="protein sequence ID" value="KAJ5123814.1"/>
    <property type="molecule type" value="Genomic_DNA"/>
</dbReference>